<dbReference type="EMBL" id="FNAN01000004">
    <property type="protein sequence ID" value="SDE22611.1"/>
    <property type="molecule type" value="Genomic_DNA"/>
</dbReference>
<dbReference type="Proteomes" id="UP000198748">
    <property type="component" value="Unassembled WGS sequence"/>
</dbReference>
<sequence length="160" mass="17951">MIAYRIAARAYIDDLSGSGAKLFGGRWNPIGCPCIYASQNLSLALLEKYVHAELRESMERLALLQITIPDDDNLVFHVDDRQLKKSWMNDISYSQWIGEQILSDPDIIAFTAPSAIVPSERNVILNPFAKKFGDIQFLPPVDFSADLRLLAKLLARKPTS</sequence>
<gene>
    <name evidence="2" type="ORF">SAMN04487996_104100</name>
</gene>
<dbReference type="OrthoDB" id="9789501at2"/>
<accession>A0A1G7B6F5</accession>
<dbReference type="AlphaFoldDB" id="A0A1G7B6F5"/>
<name>A0A1G7B6F5_9BACT</name>
<proteinExistence type="predicted"/>
<evidence type="ECO:0000313" key="2">
    <source>
        <dbReference type="EMBL" id="SDE22611.1"/>
    </source>
</evidence>
<evidence type="ECO:0000313" key="3">
    <source>
        <dbReference type="Proteomes" id="UP000198748"/>
    </source>
</evidence>
<dbReference type="RefSeq" id="WP_090147941.1">
    <property type="nucleotide sequence ID" value="NZ_FNAN01000004.1"/>
</dbReference>
<dbReference type="Pfam" id="PF08808">
    <property type="entry name" value="RES"/>
    <property type="match status" value="1"/>
</dbReference>
<protein>
    <submittedName>
        <fullName evidence="2">RES domain-containing protein</fullName>
    </submittedName>
</protein>
<dbReference type="InterPro" id="IPR014914">
    <property type="entry name" value="RES_dom"/>
</dbReference>
<organism evidence="2 3">
    <name type="scientific">Dyadobacter soli</name>
    <dbReference type="NCBI Taxonomy" id="659014"/>
    <lineage>
        <taxon>Bacteria</taxon>
        <taxon>Pseudomonadati</taxon>
        <taxon>Bacteroidota</taxon>
        <taxon>Cytophagia</taxon>
        <taxon>Cytophagales</taxon>
        <taxon>Spirosomataceae</taxon>
        <taxon>Dyadobacter</taxon>
    </lineage>
</organism>
<feature type="domain" description="RES" evidence="1">
    <location>
        <begin position="14"/>
        <end position="136"/>
    </location>
</feature>
<evidence type="ECO:0000259" key="1">
    <source>
        <dbReference type="SMART" id="SM00953"/>
    </source>
</evidence>
<reference evidence="3" key="1">
    <citation type="submission" date="2016-10" db="EMBL/GenBank/DDBJ databases">
        <authorList>
            <person name="Varghese N."/>
            <person name="Submissions S."/>
        </authorList>
    </citation>
    <scope>NUCLEOTIDE SEQUENCE [LARGE SCALE GENOMIC DNA]</scope>
    <source>
        <strain evidence="3">DSM 25329</strain>
    </source>
</reference>
<keyword evidence="3" id="KW-1185">Reference proteome</keyword>
<dbReference type="STRING" id="659014.SAMN04487996_104100"/>
<dbReference type="SMART" id="SM00953">
    <property type="entry name" value="RES"/>
    <property type="match status" value="1"/>
</dbReference>